<feature type="domain" description="CxC1-like cysteine cluster associated with KDZ transposases" evidence="1">
    <location>
        <begin position="36"/>
        <end position="136"/>
    </location>
</feature>
<protein>
    <recommendedName>
        <fullName evidence="1">CxC1-like cysteine cluster associated with KDZ transposases domain-containing protein</fullName>
    </recommendedName>
</protein>
<evidence type="ECO:0000259" key="1">
    <source>
        <dbReference type="Pfam" id="PF18802"/>
    </source>
</evidence>
<dbReference type="PANTHER" id="PTHR33096:SF1">
    <property type="entry name" value="CXC1-LIKE CYSTEINE CLUSTER ASSOCIATED WITH KDZ TRANSPOSASES DOMAIN-CONTAINING PROTEIN"/>
    <property type="match status" value="1"/>
</dbReference>
<dbReference type="OrthoDB" id="2647060at2759"/>
<dbReference type="Proteomes" id="UP000886653">
    <property type="component" value="Unassembled WGS sequence"/>
</dbReference>
<proteinExistence type="predicted"/>
<dbReference type="AlphaFoldDB" id="A0A9P6NF93"/>
<dbReference type="Pfam" id="PF18802">
    <property type="entry name" value="CxC1"/>
    <property type="match status" value="1"/>
</dbReference>
<sequence length="155" mass="17615">AQRNAKQRKELQKEWAKLQDQLTAMYLLCQHQTQIWTTQAFYLTNTPPCKCSTPTIHKQSVDLINMQGHQIKRVVKDYTCMPQADKLISYGHFASVPNHPQTAFSILLIQFHHKVCNTTSISTTSFLNGLLSFLNTCTHVPLVPHTGSTTPQNHN</sequence>
<reference evidence="2" key="1">
    <citation type="submission" date="2013-11" db="EMBL/GenBank/DDBJ databases">
        <title>Genome sequence of the fusiform rust pathogen reveals effectors for host alternation and coevolution with pine.</title>
        <authorList>
            <consortium name="DOE Joint Genome Institute"/>
            <person name="Smith K."/>
            <person name="Pendleton A."/>
            <person name="Kubisiak T."/>
            <person name="Anderson C."/>
            <person name="Salamov A."/>
            <person name="Aerts A."/>
            <person name="Riley R."/>
            <person name="Clum A."/>
            <person name="Lindquist E."/>
            <person name="Ence D."/>
            <person name="Campbell M."/>
            <person name="Kronenberg Z."/>
            <person name="Feau N."/>
            <person name="Dhillon B."/>
            <person name="Hamelin R."/>
            <person name="Burleigh J."/>
            <person name="Smith J."/>
            <person name="Yandell M."/>
            <person name="Nelson C."/>
            <person name="Grigoriev I."/>
            <person name="Davis J."/>
        </authorList>
    </citation>
    <scope>NUCLEOTIDE SEQUENCE</scope>
    <source>
        <strain evidence="2">G11</strain>
    </source>
</reference>
<organism evidence="2 3">
    <name type="scientific">Cronartium quercuum f. sp. fusiforme G11</name>
    <dbReference type="NCBI Taxonomy" id="708437"/>
    <lineage>
        <taxon>Eukaryota</taxon>
        <taxon>Fungi</taxon>
        <taxon>Dikarya</taxon>
        <taxon>Basidiomycota</taxon>
        <taxon>Pucciniomycotina</taxon>
        <taxon>Pucciniomycetes</taxon>
        <taxon>Pucciniales</taxon>
        <taxon>Coleosporiaceae</taxon>
        <taxon>Cronartium</taxon>
    </lineage>
</organism>
<keyword evidence="3" id="KW-1185">Reference proteome</keyword>
<feature type="non-terminal residue" evidence="2">
    <location>
        <position position="1"/>
    </location>
</feature>
<dbReference type="PANTHER" id="PTHR33096">
    <property type="entry name" value="CXC2 DOMAIN-CONTAINING PROTEIN"/>
    <property type="match status" value="1"/>
</dbReference>
<dbReference type="InterPro" id="IPR041320">
    <property type="entry name" value="CxC1"/>
</dbReference>
<accession>A0A9P6NF93</accession>
<evidence type="ECO:0000313" key="2">
    <source>
        <dbReference type="EMBL" id="KAG0145781.1"/>
    </source>
</evidence>
<evidence type="ECO:0000313" key="3">
    <source>
        <dbReference type="Proteomes" id="UP000886653"/>
    </source>
</evidence>
<comment type="caution">
    <text evidence="2">The sequence shown here is derived from an EMBL/GenBank/DDBJ whole genome shotgun (WGS) entry which is preliminary data.</text>
</comment>
<dbReference type="EMBL" id="MU167271">
    <property type="protein sequence ID" value="KAG0145781.1"/>
    <property type="molecule type" value="Genomic_DNA"/>
</dbReference>
<name>A0A9P6NF93_9BASI</name>
<gene>
    <name evidence="2" type="ORF">CROQUDRAFT_45399</name>
</gene>